<reference evidence="2 3" key="1">
    <citation type="submission" date="2019-06" db="EMBL/GenBank/DDBJ databases">
        <title>WGS assembly of Gossypium darwinii.</title>
        <authorList>
            <person name="Chen Z.J."/>
            <person name="Sreedasyam A."/>
            <person name="Ando A."/>
            <person name="Song Q."/>
            <person name="De L."/>
            <person name="Hulse-Kemp A."/>
            <person name="Ding M."/>
            <person name="Ye W."/>
            <person name="Kirkbride R."/>
            <person name="Jenkins J."/>
            <person name="Plott C."/>
            <person name="Lovell J."/>
            <person name="Lin Y.-M."/>
            <person name="Vaughn R."/>
            <person name="Liu B."/>
            <person name="Li W."/>
            <person name="Simpson S."/>
            <person name="Scheffler B."/>
            <person name="Saski C."/>
            <person name="Grover C."/>
            <person name="Hu G."/>
            <person name="Conover J."/>
            <person name="Carlson J."/>
            <person name="Shu S."/>
            <person name="Boston L."/>
            <person name="Williams M."/>
            <person name="Peterson D."/>
            <person name="Mcgee K."/>
            <person name="Jones D."/>
            <person name="Wendel J."/>
            <person name="Stelly D."/>
            <person name="Grimwood J."/>
            <person name="Schmutz J."/>
        </authorList>
    </citation>
    <scope>NUCLEOTIDE SEQUENCE [LARGE SCALE GENOMIC DNA]</scope>
    <source>
        <strain evidence="2">1808015.09</strain>
    </source>
</reference>
<evidence type="ECO:0000313" key="2">
    <source>
        <dbReference type="EMBL" id="TYH21516.1"/>
    </source>
</evidence>
<dbReference type="EMBL" id="CM017691">
    <property type="protein sequence ID" value="TYH21516.1"/>
    <property type="molecule type" value="Genomic_DNA"/>
</dbReference>
<gene>
    <name evidence="2" type="ORF">ES288_A04G050100v1</name>
</gene>
<sequence length="64" mass="7098">MSGGRPCHGGAKKAVRGSCGANCFKKPLGLLEFWVIGLGHLGRLRSWGTIIWSIWGFGLLYFWF</sequence>
<dbReference type="Proteomes" id="UP000323506">
    <property type="component" value="Chromosome A04"/>
</dbReference>
<feature type="transmembrane region" description="Helical" evidence="1">
    <location>
        <begin position="44"/>
        <end position="63"/>
    </location>
</feature>
<protein>
    <submittedName>
        <fullName evidence="2">Uncharacterized protein</fullName>
    </submittedName>
</protein>
<keyword evidence="1" id="KW-1133">Transmembrane helix</keyword>
<name>A0A5D2GVW2_GOSDA</name>
<evidence type="ECO:0000313" key="3">
    <source>
        <dbReference type="Proteomes" id="UP000323506"/>
    </source>
</evidence>
<organism evidence="2 3">
    <name type="scientific">Gossypium darwinii</name>
    <name type="common">Darwin's cotton</name>
    <name type="synonym">Gossypium barbadense var. darwinii</name>
    <dbReference type="NCBI Taxonomy" id="34276"/>
    <lineage>
        <taxon>Eukaryota</taxon>
        <taxon>Viridiplantae</taxon>
        <taxon>Streptophyta</taxon>
        <taxon>Embryophyta</taxon>
        <taxon>Tracheophyta</taxon>
        <taxon>Spermatophyta</taxon>
        <taxon>Magnoliopsida</taxon>
        <taxon>eudicotyledons</taxon>
        <taxon>Gunneridae</taxon>
        <taxon>Pentapetalae</taxon>
        <taxon>rosids</taxon>
        <taxon>malvids</taxon>
        <taxon>Malvales</taxon>
        <taxon>Malvaceae</taxon>
        <taxon>Malvoideae</taxon>
        <taxon>Gossypium</taxon>
    </lineage>
</organism>
<keyword evidence="1" id="KW-0472">Membrane</keyword>
<dbReference type="AlphaFoldDB" id="A0A5D2GVW2"/>
<evidence type="ECO:0000256" key="1">
    <source>
        <dbReference type="SAM" id="Phobius"/>
    </source>
</evidence>
<proteinExistence type="predicted"/>
<keyword evidence="1" id="KW-0812">Transmembrane</keyword>
<accession>A0A5D2GVW2</accession>
<keyword evidence="3" id="KW-1185">Reference proteome</keyword>